<organism evidence="2">
    <name type="scientific">Phaeodactylum tricornutum</name>
    <name type="common">Diatom</name>
    <dbReference type="NCBI Taxonomy" id="2850"/>
    <lineage>
        <taxon>Eukaryota</taxon>
        <taxon>Sar</taxon>
        <taxon>Stramenopiles</taxon>
        <taxon>Ochrophyta</taxon>
        <taxon>Bacillariophyta</taxon>
        <taxon>Bacillariophyceae</taxon>
        <taxon>Bacillariophycidae</taxon>
        <taxon>Naviculales</taxon>
        <taxon>Phaeodactylaceae</taxon>
        <taxon>Phaeodactylum</taxon>
    </lineage>
</organism>
<dbReference type="Proteomes" id="UP000836788">
    <property type="component" value="Chromosome 5"/>
</dbReference>
<evidence type="ECO:0000256" key="1">
    <source>
        <dbReference type="SAM" id="Phobius"/>
    </source>
</evidence>
<keyword evidence="1" id="KW-0472">Membrane</keyword>
<gene>
    <name evidence="2" type="ORF">PTTT1_LOCUS42956</name>
</gene>
<protein>
    <submittedName>
        <fullName evidence="2">Uncharacterized protein</fullName>
    </submittedName>
</protein>
<dbReference type="EMBL" id="OU594946">
    <property type="protein sequence ID" value="CAG9289851.1"/>
    <property type="molecule type" value="Genomic_DNA"/>
</dbReference>
<dbReference type="AlphaFoldDB" id="A0A8J9TCW3"/>
<accession>A0A8J9TCW3</accession>
<sequence length="314" mass="34539">MNTNDNATRIVIKYDSTGRRLAYAFALLGFVIQTTLVHSLASSSPSENPASFTLFDRFQPICPADLASVRRFDPTLVDDDDDANCVWVAVFRSSNNKPSVMIKDDFLLAMRAAVDTATVSAPTSTDVKVRNSFETSDASVLAKTPVAVARLRPSPDFETCWVLDSMRCVLKKENTDQACDGGSEHTEALSSGIDALLRFYLQTEKRFEKAIRTKATLVSGILLEERGFRPVESLQKDMATHVSSIDRCMENYASRSVSDIGKSPGARQRALEIVSLLAQVDRDADLKNPAHANENDALGGGEDFDPWSSVKRYL</sequence>
<proteinExistence type="predicted"/>
<feature type="transmembrane region" description="Helical" evidence="1">
    <location>
        <begin position="21"/>
        <end position="41"/>
    </location>
</feature>
<name>A0A8J9TCW3_PHATR</name>
<keyword evidence="1" id="KW-0812">Transmembrane</keyword>
<evidence type="ECO:0000313" key="2">
    <source>
        <dbReference type="EMBL" id="CAG9289851.1"/>
    </source>
</evidence>
<keyword evidence="1" id="KW-1133">Transmembrane helix</keyword>
<reference evidence="2" key="1">
    <citation type="submission" date="2022-02" db="EMBL/GenBank/DDBJ databases">
        <authorList>
            <person name="Giguere J D."/>
        </authorList>
    </citation>
    <scope>NUCLEOTIDE SEQUENCE</scope>
    <source>
        <strain evidence="2">CCAP 1055/1</strain>
    </source>
</reference>